<sequence>MSGNYDLHSVILQPPIPVLNVTVIEATGLEAKDPNGTSDPYCMLGIQPDPDSEKRKQDAEEENNSNSGGLRGLKRFGASFKKRDRRDRSNSEILPAKLIRTTKVKPETLSPKWREKFRLDIDDIRSDRFHLDICYAVYRYSASREQGVVLVCRFQFNWLSLKLNESD</sequence>
<dbReference type="InterPro" id="IPR052095">
    <property type="entry name" value="UNC-13_domain"/>
</dbReference>
<dbReference type="OrthoDB" id="6419602at2759"/>
<dbReference type="GO" id="GO:0099503">
    <property type="term" value="C:secretory vesicle"/>
    <property type="evidence" value="ECO:0007669"/>
    <property type="project" value="TreeGrafter"/>
</dbReference>
<protein>
    <submittedName>
        <fullName evidence="5">BAI1-associated protein 3</fullName>
    </submittedName>
</protein>
<comment type="caution">
    <text evidence="5">The sequence shown here is derived from an EMBL/GenBank/DDBJ whole genome shotgun (WGS) entry which is preliminary data.</text>
</comment>
<dbReference type="PANTHER" id="PTHR45999:SF4">
    <property type="entry name" value="UNC-13-4A, ISOFORM B"/>
    <property type="match status" value="1"/>
</dbReference>
<dbReference type="Gene3D" id="2.60.40.150">
    <property type="entry name" value="C2 domain"/>
    <property type="match status" value="1"/>
</dbReference>
<dbReference type="SMART" id="SM00239">
    <property type="entry name" value="C2"/>
    <property type="match status" value="1"/>
</dbReference>
<dbReference type="SUPFAM" id="SSF49562">
    <property type="entry name" value="C2 domain (Calcium/lipid-binding domain, CaLB)"/>
    <property type="match status" value="1"/>
</dbReference>
<keyword evidence="2" id="KW-0268">Exocytosis</keyword>
<dbReference type="EMBL" id="BGPR01000016">
    <property type="protein sequence ID" value="GBL78568.1"/>
    <property type="molecule type" value="Genomic_DNA"/>
</dbReference>
<comment type="similarity">
    <text evidence="1">Belongs to the unc-13 family.</text>
</comment>
<dbReference type="InterPro" id="IPR000008">
    <property type="entry name" value="C2_dom"/>
</dbReference>
<dbReference type="Proteomes" id="UP000499080">
    <property type="component" value="Unassembled WGS sequence"/>
</dbReference>
<feature type="domain" description="C2" evidence="4">
    <location>
        <begin position="1"/>
        <end position="167"/>
    </location>
</feature>
<feature type="region of interest" description="Disordered" evidence="3">
    <location>
        <begin position="30"/>
        <end position="92"/>
    </location>
</feature>
<accession>A0A4Y2AFK6</accession>
<keyword evidence="6" id="KW-1185">Reference proteome</keyword>
<proteinExistence type="inferred from homology"/>
<dbReference type="PROSITE" id="PS50004">
    <property type="entry name" value="C2"/>
    <property type="match status" value="1"/>
</dbReference>
<dbReference type="GO" id="GO:0006887">
    <property type="term" value="P:exocytosis"/>
    <property type="evidence" value="ECO:0007669"/>
    <property type="project" value="UniProtKB-KW"/>
</dbReference>
<dbReference type="AlphaFoldDB" id="A0A4Y2AFK6"/>
<evidence type="ECO:0000256" key="1">
    <source>
        <dbReference type="ARBA" id="ARBA00005823"/>
    </source>
</evidence>
<evidence type="ECO:0000259" key="4">
    <source>
        <dbReference type="PROSITE" id="PS50004"/>
    </source>
</evidence>
<evidence type="ECO:0000256" key="3">
    <source>
        <dbReference type="SAM" id="MobiDB-lite"/>
    </source>
</evidence>
<evidence type="ECO:0000313" key="5">
    <source>
        <dbReference type="EMBL" id="GBL78568.1"/>
    </source>
</evidence>
<name>A0A4Y2AFK6_ARAVE</name>
<gene>
    <name evidence="5" type="primary">Baiap3</name>
    <name evidence="5" type="ORF">AVEN_65169_1</name>
</gene>
<evidence type="ECO:0000313" key="6">
    <source>
        <dbReference type="Proteomes" id="UP000499080"/>
    </source>
</evidence>
<dbReference type="PANTHER" id="PTHR45999">
    <property type="entry name" value="UNC-13-4A, ISOFORM B"/>
    <property type="match status" value="1"/>
</dbReference>
<evidence type="ECO:0000256" key="2">
    <source>
        <dbReference type="ARBA" id="ARBA00022483"/>
    </source>
</evidence>
<reference evidence="5 6" key="1">
    <citation type="journal article" date="2019" name="Sci. Rep.">
        <title>Orb-weaving spider Araneus ventricosus genome elucidates the spidroin gene catalogue.</title>
        <authorList>
            <person name="Kono N."/>
            <person name="Nakamura H."/>
            <person name="Ohtoshi R."/>
            <person name="Moran D.A.P."/>
            <person name="Shinohara A."/>
            <person name="Yoshida Y."/>
            <person name="Fujiwara M."/>
            <person name="Mori M."/>
            <person name="Tomita M."/>
            <person name="Arakawa K."/>
        </authorList>
    </citation>
    <scope>NUCLEOTIDE SEQUENCE [LARGE SCALE GENOMIC DNA]</scope>
</reference>
<dbReference type="InterPro" id="IPR035892">
    <property type="entry name" value="C2_domain_sf"/>
</dbReference>
<organism evidence="5 6">
    <name type="scientific">Araneus ventricosus</name>
    <name type="common">Orbweaver spider</name>
    <name type="synonym">Epeira ventricosa</name>
    <dbReference type="NCBI Taxonomy" id="182803"/>
    <lineage>
        <taxon>Eukaryota</taxon>
        <taxon>Metazoa</taxon>
        <taxon>Ecdysozoa</taxon>
        <taxon>Arthropoda</taxon>
        <taxon>Chelicerata</taxon>
        <taxon>Arachnida</taxon>
        <taxon>Araneae</taxon>
        <taxon>Araneomorphae</taxon>
        <taxon>Entelegynae</taxon>
        <taxon>Araneoidea</taxon>
        <taxon>Araneidae</taxon>
        <taxon>Araneus</taxon>
    </lineage>
</organism>
<dbReference type="Pfam" id="PF00168">
    <property type="entry name" value="C2"/>
    <property type="match status" value="2"/>
</dbReference>